<keyword evidence="1" id="KW-0809">Transit peptide</keyword>
<dbReference type="RefSeq" id="WP_066773471.1">
    <property type="nucleotide sequence ID" value="NZ_CP013244.1"/>
</dbReference>
<evidence type="ECO:0000256" key="1">
    <source>
        <dbReference type="ARBA" id="ARBA00022946"/>
    </source>
</evidence>
<dbReference type="NCBIfam" id="TIGR03317">
    <property type="entry name" value="ygfZ_signature"/>
    <property type="match status" value="1"/>
</dbReference>
<evidence type="ECO:0000313" key="4">
    <source>
        <dbReference type="Proteomes" id="UP000092498"/>
    </source>
</evidence>
<protein>
    <recommendedName>
        <fullName evidence="2">CAF17 C-terminal domain-containing protein</fullName>
    </recommendedName>
</protein>
<accession>A0A1B1ALG5</accession>
<dbReference type="PANTHER" id="PTHR22602:SF0">
    <property type="entry name" value="TRANSFERASE CAF17, MITOCHONDRIAL-RELATED"/>
    <property type="match status" value="1"/>
</dbReference>
<dbReference type="InParanoid" id="A0A1B1ALG5"/>
<dbReference type="STRING" id="1759059.ATE48_16530"/>
<dbReference type="Proteomes" id="UP000092498">
    <property type="component" value="Chromosome"/>
</dbReference>
<dbReference type="InterPro" id="IPR017703">
    <property type="entry name" value="YgfZ/GCV_T_CS"/>
</dbReference>
<dbReference type="Gene3D" id="3.30.1360.120">
    <property type="entry name" value="Probable tRNA modification gtpase trme, domain 1"/>
    <property type="match status" value="1"/>
</dbReference>
<dbReference type="GO" id="GO:0016226">
    <property type="term" value="P:iron-sulfur cluster assembly"/>
    <property type="evidence" value="ECO:0007669"/>
    <property type="project" value="TreeGrafter"/>
</dbReference>
<dbReference type="InterPro" id="IPR027266">
    <property type="entry name" value="TrmE/GcvT-like"/>
</dbReference>
<dbReference type="EMBL" id="CP013244">
    <property type="protein sequence ID" value="ANP47403.1"/>
    <property type="molecule type" value="Genomic_DNA"/>
</dbReference>
<feature type="domain" description="CAF17 C-terminal" evidence="2">
    <location>
        <begin position="198"/>
        <end position="269"/>
    </location>
</feature>
<proteinExistence type="predicted"/>
<dbReference type="SUPFAM" id="SSF103025">
    <property type="entry name" value="Folate-binding domain"/>
    <property type="match status" value="1"/>
</dbReference>
<dbReference type="FunCoup" id="A0A1B1ALG5">
    <property type="interactions" value="328"/>
</dbReference>
<reference evidence="3 4" key="1">
    <citation type="submission" date="2015-11" db="EMBL/GenBank/DDBJ databases">
        <title>Whole-Genome Sequence of Candidatus Oderbacter manganicum from the National Park Lower Oder Valley, Germany.</title>
        <authorList>
            <person name="Braun B."/>
            <person name="Liere K."/>
            <person name="Szewzyk U."/>
        </authorList>
    </citation>
    <scope>NUCLEOTIDE SEQUENCE [LARGE SCALE GENOMIC DNA]</scope>
    <source>
        <strain evidence="3 4">OTSz_A_272</strain>
    </source>
</reference>
<name>A0A1B1ALG5_9PROT</name>
<dbReference type="PIRSF" id="PIRSF006487">
    <property type="entry name" value="GcvT"/>
    <property type="match status" value="1"/>
</dbReference>
<keyword evidence="4" id="KW-1185">Reference proteome</keyword>
<dbReference type="Pfam" id="PF25455">
    <property type="entry name" value="Beta-barrel_CAF17_C"/>
    <property type="match status" value="1"/>
</dbReference>
<dbReference type="Gene3D" id="2.40.30.160">
    <property type="match status" value="1"/>
</dbReference>
<dbReference type="AlphaFoldDB" id="A0A1B1ALG5"/>
<organism evidence="3 4">
    <name type="scientific">Candidatus Viadribacter manganicus</name>
    <dbReference type="NCBI Taxonomy" id="1759059"/>
    <lineage>
        <taxon>Bacteria</taxon>
        <taxon>Pseudomonadati</taxon>
        <taxon>Pseudomonadota</taxon>
        <taxon>Alphaproteobacteria</taxon>
        <taxon>Hyphomonadales</taxon>
        <taxon>Hyphomonadaceae</taxon>
        <taxon>Candidatus Viadribacter</taxon>
    </lineage>
</organism>
<dbReference type="KEGG" id="cbot:ATE48_16530"/>
<sequence>MSLRLDRAFLRVSGPDAIAFLDNLVTQDLTKLDQKNVIYSALLTPQGKVVADMFLWVDRNPKEPTIHIEADPSRAAELMRRLNLYKLRARVAIEDATANKVALHSDQPFVGSVSDPRSSALNRRAIAAPELTVFEEDTGQFETRRIALGIPDLARDAQPEEVFAGEALLEELNGVAFDKGCFVGQENVSRMKRRATTRKKFCPIVFEGDAIAYGTPIVSGDAEIGSVRTGATGRAIALLRLDRAIDAVAAGKPITAGGREIRLDPPSWLILPQREDAPG</sequence>
<evidence type="ECO:0000313" key="3">
    <source>
        <dbReference type="EMBL" id="ANP47403.1"/>
    </source>
</evidence>
<gene>
    <name evidence="3" type="ORF">ATE48_16530</name>
</gene>
<evidence type="ECO:0000259" key="2">
    <source>
        <dbReference type="Pfam" id="PF25455"/>
    </source>
</evidence>
<dbReference type="PANTHER" id="PTHR22602">
    <property type="entry name" value="TRANSFERASE CAF17, MITOCHONDRIAL-RELATED"/>
    <property type="match status" value="1"/>
</dbReference>
<dbReference type="InterPro" id="IPR057460">
    <property type="entry name" value="CAF17_C"/>
</dbReference>
<dbReference type="InterPro" id="IPR045179">
    <property type="entry name" value="YgfZ/GcvT"/>
</dbReference>